<dbReference type="Pfam" id="PF13508">
    <property type="entry name" value="Acetyltransf_7"/>
    <property type="match status" value="1"/>
</dbReference>
<gene>
    <name evidence="2" type="ORF">GQ43DRAFT_484875</name>
</gene>
<dbReference type="EMBL" id="ML994370">
    <property type="protein sequence ID" value="KAF2196535.1"/>
    <property type="molecule type" value="Genomic_DNA"/>
</dbReference>
<keyword evidence="3" id="KW-1185">Reference proteome</keyword>
<evidence type="ECO:0000313" key="3">
    <source>
        <dbReference type="Proteomes" id="UP000799536"/>
    </source>
</evidence>
<dbReference type="AlphaFoldDB" id="A0A9P4MTX1"/>
<dbReference type="PANTHER" id="PTHR13170">
    <property type="entry name" value="O-GLCNACASE"/>
    <property type="match status" value="1"/>
</dbReference>
<name>A0A9P4MTX1_9PLEO</name>
<comment type="caution">
    <text evidence="2">The sequence shown here is derived from an EMBL/GenBank/DDBJ whole genome shotgun (WGS) entry which is preliminary data.</text>
</comment>
<dbReference type="GO" id="GO:0009100">
    <property type="term" value="P:glycoprotein metabolic process"/>
    <property type="evidence" value="ECO:0007669"/>
    <property type="project" value="TreeGrafter"/>
</dbReference>
<dbReference type="PANTHER" id="PTHR13170:SF16">
    <property type="entry name" value="PROTEIN O-GLCNACASE"/>
    <property type="match status" value="1"/>
</dbReference>
<dbReference type="GO" id="GO:0016231">
    <property type="term" value="F:beta-N-acetylglucosaminidase activity"/>
    <property type="evidence" value="ECO:0007669"/>
    <property type="project" value="TreeGrafter"/>
</dbReference>
<sequence>MSSPFIRPYNAAHDFSAAIHIFNQTAHSAIQFEPALTIGSHIYCRPYLLLCPSTCLVLDSGTGQAVGYIIGTVSTAEFVKQYQEEFIPGLDPRAVPRPTDEEGKSPDDVVVTEMKKAAYDPEGALLHRGTPQLLERYPAHLHIDILPEYQRRGFGMQMIEQFVETLKMHGARGVHLGLVATNTGARRFYERLGFRVFDEVMDGGRSGEVGREGDSLYMTKEL</sequence>
<dbReference type="CDD" id="cd04301">
    <property type="entry name" value="NAT_SF"/>
    <property type="match status" value="1"/>
</dbReference>
<dbReference type="PROSITE" id="PS51186">
    <property type="entry name" value="GNAT"/>
    <property type="match status" value="1"/>
</dbReference>
<dbReference type="Proteomes" id="UP000799536">
    <property type="component" value="Unassembled WGS sequence"/>
</dbReference>
<dbReference type="InterPro" id="IPR016181">
    <property type="entry name" value="Acyl_CoA_acyltransferase"/>
</dbReference>
<reference evidence="2" key="1">
    <citation type="journal article" date="2020" name="Stud. Mycol.">
        <title>101 Dothideomycetes genomes: a test case for predicting lifestyles and emergence of pathogens.</title>
        <authorList>
            <person name="Haridas S."/>
            <person name="Albert R."/>
            <person name="Binder M."/>
            <person name="Bloem J."/>
            <person name="Labutti K."/>
            <person name="Salamov A."/>
            <person name="Andreopoulos B."/>
            <person name="Baker S."/>
            <person name="Barry K."/>
            <person name="Bills G."/>
            <person name="Bluhm B."/>
            <person name="Cannon C."/>
            <person name="Castanera R."/>
            <person name="Culley D."/>
            <person name="Daum C."/>
            <person name="Ezra D."/>
            <person name="Gonzalez J."/>
            <person name="Henrissat B."/>
            <person name="Kuo A."/>
            <person name="Liang C."/>
            <person name="Lipzen A."/>
            <person name="Lutzoni F."/>
            <person name="Magnuson J."/>
            <person name="Mondo S."/>
            <person name="Nolan M."/>
            <person name="Ohm R."/>
            <person name="Pangilinan J."/>
            <person name="Park H.-J."/>
            <person name="Ramirez L."/>
            <person name="Alfaro M."/>
            <person name="Sun H."/>
            <person name="Tritt A."/>
            <person name="Yoshinaga Y."/>
            <person name="Zwiers L.-H."/>
            <person name="Turgeon B."/>
            <person name="Goodwin S."/>
            <person name="Spatafora J."/>
            <person name="Crous P."/>
            <person name="Grigoriev I."/>
        </authorList>
    </citation>
    <scope>NUCLEOTIDE SEQUENCE</scope>
    <source>
        <strain evidence="2">ATCC 74209</strain>
    </source>
</reference>
<proteinExistence type="predicted"/>
<dbReference type="InterPro" id="IPR000182">
    <property type="entry name" value="GNAT_dom"/>
</dbReference>
<dbReference type="SUPFAM" id="SSF55729">
    <property type="entry name" value="Acyl-CoA N-acyltransferases (Nat)"/>
    <property type="match status" value="1"/>
</dbReference>
<accession>A0A9P4MTX1</accession>
<dbReference type="GO" id="GO:0016747">
    <property type="term" value="F:acyltransferase activity, transferring groups other than amino-acyl groups"/>
    <property type="evidence" value="ECO:0007669"/>
    <property type="project" value="InterPro"/>
</dbReference>
<evidence type="ECO:0000259" key="1">
    <source>
        <dbReference type="PROSITE" id="PS51186"/>
    </source>
</evidence>
<feature type="domain" description="N-acetyltransferase" evidence="1">
    <location>
        <begin position="66"/>
        <end position="222"/>
    </location>
</feature>
<protein>
    <submittedName>
        <fullName evidence="2">GCN5-related N-acetyltransferas-like protein</fullName>
    </submittedName>
</protein>
<organism evidence="2 3">
    <name type="scientific">Delitschia confertaspora ATCC 74209</name>
    <dbReference type="NCBI Taxonomy" id="1513339"/>
    <lineage>
        <taxon>Eukaryota</taxon>
        <taxon>Fungi</taxon>
        <taxon>Dikarya</taxon>
        <taxon>Ascomycota</taxon>
        <taxon>Pezizomycotina</taxon>
        <taxon>Dothideomycetes</taxon>
        <taxon>Pleosporomycetidae</taxon>
        <taxon>Pleosporales</taxon>
        <taxon>Delitschiaceae</taxon>
        <taxon>Delitschia</taxon>
    </lineage>
</organism>
<dbReference type="Gene3D" id="3.40.630.30">
    <property type="match status" value="1"/>
</dbReference>
<dbReference type="InterPro" id="IPR051822">
    <property type="entry name" value="Glycosyl_Hydrolase_84"/>
</dbReference>
<evidence type="ECO:0000313" key="2">
    <source>
        <dbReference type="EMBL" id="KAF2196535.1"/>
    </source>
</evidence>
<dbReference type="OrthoDB" id="64477at2759"/>